<dbReference type="EMBL" id="CP004885">
    <property type="protein sequence ID" value="AGX88055.1"/>
    <property type="molecule type" value="Genomic_DNA"/>
</dbReference>
<proteinExistence type="predicted"/>
<dbReference type="STRING" id="946483.Cenrod_1982"/>
<dbReference type="KEGG" id="cbx:Cenrod_1982"/>
<protein>
    <submittedName>
        <fullName evidence="1">Uncharacterized protein</fullName>
    </submittedName>
</protein>
<evidence type="ECO:0000313" key="2">
    <source>
        <dbReference type="Proteomes" id="UP000017184"/>
    </source>
</evidence>
<sequence>MDTNQFAAIEDALHSTTTTLYDVLRKDKEQDARTVLFDLLESIEQARNGLRDFWIRRAMYGSESATTISTK</sequence>
<dbReference type="HOGENOM" id="CLU_2732563_0_0_4"/>
<name>U5N9R1_9BURK</name>
<dbReference type="AlphaFoldDB" id="U5N9R1"/>
<accession>U5N9R1</accession>
<gene>
    <name evidence="1" type="ORF">Cenrod_1982</name>
</gene>
<keyword evidence="2" id="KW-1185">Reference proteome</keyword>
<organism evidence="1 2">
    <name type="scientific">Candidatus Symbiobacter mobilis CR</name>
    <dbReference type="NCBI Taxonomy" id="946483"/>
    <lineage>
        <taxon>Bacteria</taxon>
        <taxon>Pseudomonadati</taxon>
        <taxon>Pseudomonadota</taxon>
        <taxon>Betaproteobacteria</taxon>
        <taxon>Burkholderiales</taxon>
        <taxon>Comamonadaceae</taxon>
    </lineage>
</organism>
<reference evidence="1 2" key="1">
    <citation type="journal article" date="2013" name="Genome Biol.">
        <title>Genomic analysis reveals key aspects of prokaryotic symbiosis in the phototrophic consortium "Chlorochromatium aggregatum".</title>
        <authorList>
            <person name="Liu Z."/>
            <person name="Muller J."/>
            <person name="Li T."/>
            <person name="Alvey R.M."/>
            <person name="Vogl K."/>
            <person name="Frigaard N.U."/>
            <person name="Rockwell N.C."/>
            <person name="Boyd E.S."/>
            <person name="Tomsho L.P."/>
            <person name="Schuster S.C."/>
            <person name="Henke P."/>
            <person name="Rohde M."/>
            <person name="Overmann J."/>
            <person name="Bryant D.A."/>
        </authorList>
    </citation>
    <scope>NUCLEOTIDE SEQUENCE [LARGE SCALE GENOMIC DNA]</scope>
    <source>
        <strain evidence="1">CR</strain>
    </source>
</reference>
<evidence type="ECO:0000313" key="1">
    <source>
        <dbReference type="EMBL" id="AGX88055.1"/>
    </source>
</evidence>
<dbReference type="Proteomes" id="UP000017184">
    <property type="component" value="Chromosome"/>
</dbReference>